<protein>
    <submittedName>
        <fullName evidence="1">Tetratricopeptide repeat protein</fullName>
    </submittedName>
</protein>
<name>A0AAU8KVA9_9ACTN</name>
<dbReference type="RefSeq" id="WP_354599017.1">
    <property type="nucleotide sequence ID" value="NZ_CP136798.1"/>
</dbReference>
<evidence type="ECO:0000313" key="1">
    <source>
        <dbReference type="EMBL" id="XCN18949.1"/>
    </source>
</evidence>
<dbReference type="InterPro" id="IPR011990">
    <property type="entry name" value="TPR-like_helical_dom_sf"/>
</dbReference>
<organism evidence="1">
    <name type="scientific">Streptomyces sp. JL1001</name>
    <dbReference type="NCBI Taxonomy" id="3078227"/>
    <lineage>
        <taxon>Bacteria</taxon>
        <taxon>Bacillati</taxon>
        <taxon>Actinomycetota</taxon>
        <taxon>Actinomycetes</taxon>
        <taxon>Kitasatosporales</taxon>
        <taxon>Streptomycetaceae</taxon>
        <taxon>Streptomyces</taxon>
    </lineage>
</organism>
<proteinExistence type="predicted"/>
<dbReference type="Pfam" id="PF13424">
    <property type="entry name" value="TPR_12"/>
    <property type="match status" value="1"/>
</dbReference>
<dbReference type="EMBL" id="CP136798">
    <property type="protein sequence ID" value="XCN18949.1"/>
    <property type="molecule type" value="Genomic_DNA"/>
</dbReference>
<gene>
    <name evidence="1" type="ORF">R1Y80_35235</name>
</gene>
<dbReference type="AlphaFoldDB" id="A0AAU8KVA9"/>
<reference evidence="1" key="1">
    <citation type="submission" date="2023-10" db="EMBL/GenBank/DDBJ databases">
        <title>Complete genome sequence of Streptomyces sp. JL1001.</title>
        <authorList>
            <person name="Jiang L."/>
        </authorList>
    </citation>
    <scope>NUCLEOTIDE SEQUENCE</scope>
    <source>
        <strain evidence="1">JL1001</strain>
    </source>
</reference>
<sequence>MNELGEHRQAADLHQRVLTDRQRVLGPDHPDTLASRSNLADARARLAQAGRRRWWQRGRRSRGT</sequence>
<dbReference type="Gene3D" id="1.25.40.10">
    <property type="entry name" value="Tetratricopeptide repeat domain"/>
    <property type="match status" value="1"/>
</dbReference>
<accession>A0AAU8KVA9</accession>